<dbReference type="InterPro" id="IPR011009">
    <property type="entry name" value="Kinase-like_dom_sf"/>
</dbReference>
<accession>A0A1H8VHU5</accession>
<evidence type="ECO:0000313" key="2">
    <source>
        <dbReference type="Proteomes" id="UP000199657"/>
    </source>
</evidence>
<organism evidence="1 2">
    <name type="scientific">Aquisalimonas asiatica</name>
    <dbReference type="NCBI Taxonomy" id="406100"/>
    <lineage>
        <taxon>Bacteria</taxon>
        <taxon>Pseudomonadati</taxon>
        <taxon>Pseudomonadota</taxon>
        <taxon>Gammaproteobacteria</taxon>
        <taxon>Chromatiales</taxon>
        <taxon>Ectothiorhodospiraceae</taxon>
        <taxon>Aquisalimonas</taxon>
    </lineage>
</organism>
<reference evidence="1 2" key="1">
    <citation type="submission" date="2016-10" db="EMBL/GenBank/DDBJ databases">
        <authorList>
            <person name="de Groot N.N."/>
        </authorList>
    </citation>
    <scope>NUCLEOTIDE SEQUENCE [LARGE SCALE GENOMIC DNA]</scope>
    <source>
        <strain evidence="1 2">CGMCC 1.6291</strain>
    </source>
</reference>
<evidence type="ECO:0008006" key="3">
    <source>
        <dbReference type="Google" id="ProtNLM"/>
    </source>
</evidence>
<name>A0A1H8VHU5_9GAMM</name>
<dbReference type="OrthoDB" id="8532943at2"/>
<protein>
    <recommendedName>
        <fullName evidence="3">Lipopolysaccharide kinase (Kdo/WaaP) family protein</fullName>
    </recommendedName>
</protein>
<dbReference type="RefSeq" id="WP_091646104.1">
    <property type="nucleotide sequence ID" value="NZ_FOEG01000012.1"/>
</dbReference>
<dbReference type="SUPFAM" id="SSF56112">
    <property type="entry name" value="Protein kinase-like (PK-like)"/>
    <property type="match status" value="1"/>
</dbReference>
<sequence>MDARTLSHRTFDLGAAGELTTQALIHEYPGKRALFRARLDGRDVVAKFYLLPLRTAWEWWRGARGARALQAVGVPSPAVRFAGFERTSRCWLTVVDWIEADIPWPPPRNPLPHATHELLLRTLAAHHEAGVVQSDLNWANFIPRDGVLHSIDGDRVRRTRAPLPWRRARGNLLRLYGSKTHFDEDEIHWGWTRYCTLRGLTISDDDAWAFVTAVQFRRRQVAESVAYRKLQGWKHFVRERRNGHLVVADGQRLGDAARARAAELPVTAGGKGEAEARRVEADTMGDRPVVIQGHSASATPGPAAWRSPPTPTRAWIRAATAARLRLPVERPVGLVEMRAWLLGRRGHLISAQRAHASLRQALESGEADVEQTLDLLQSLVRRLETARMNHHSLTLDRLGWDGSAVVLLDAGGLQLLPRWRYWLGQTTRVDISALATELAALTGLPERGVATRLRPPRSRP</sequence>
<gene>
    <name evidence="1" type="ORF">SAMN04488052_11284</name>
</gene>
<keyword evidence="2" id="KW-1185">Reference proteome</keyword>
<proteinExistence type="predicted"/>
<dbReference type="AlphaFoldDB" id="A0A1H8VHU5"/>
<dbReference type="Proteomes" id="UP000199657">
    <property type="component" value="Unassembled WGS sequence"/>
</dbReference>
<evidence type="ECO:0000313" key="1">
    <source>
        <dbReference type="EMBL" id="SEP14873.1"/>
    </source>
</evidence>
<dbReference type="STRING" id="406100.SAMN04488052_11284"/>
<dbReference type="EMBL" id="FOEG01000012">
    <property type="protein sequence ID" value="SEP14873.1"/>
    <property type="molecule type" value="Genomic_DNA"/>
</dbReference>